<keyword evidence="1" id="KW-0805">Transcription regulation</keyword>
<keyword evidence="2" id="KW-0238">DNA-binding</keyword>
<dbReference type="SUPFAM" id="SSF55785">
    <property type="entry name" value="PYP-like sensor domain (PAS domain)"/>
    <property type="match status" value="1"/>
</dbReference>
<evidence type="ECO:0000256" key="1">
    <source>
        <dbReference type="ARBA" id="ARBA00023015"/>
    </source>
</evidence>
<gene>
    <name evidence="6" type="ORF">A4V03_12675</name>
</gene>
<feature type="domain" description="HTH luxR-type" evidence="4">
    <location>
        <begin position="186"/>
        <end position="251"/>
    </location>
</feature>
<evidence type="ECO:0000259" key="5">
    <source>
        <dbReference type="PROSITE" id="PS50112"/>
    </source>
</evidence>
<dbReference type="AlphaFoldDB" id="A0A1C7H199"/>
<keyword evidence="3" id="KW-0804">Transcription</keyword>
<dbReference type="Gene3D" id="1.10.10.10">
    <property type="entry name" value="Winged helix-like DNA-binding domain superfamily/Winged helix DNA-binding domain"/>
    <property type="match status" value="1"/>
</dbReference>
<reference evidence="7" key="1">
    <citation type="submission" date="2016-04" db="EMBL/GenBank/DDBJ databases">
        <title>Complete Genome Sequences of Twelve Strains of a Stable Defined Moderately Diverse Mouse Microbiota 2 (sDMDMm2).</title>
        <authorList>
            <person name="Uchimura Y."/>
            <person name="Wyss M."/>
            <person name="Brugiroux S."/>
            <person name="Limenitakis J.P."/>
            <person name="Stecher B."/>
            <person name="McCoy K.D."/>
            <person name="Macpherson A.J."/>
        </authorList>
    </citation>
    <scope>NUCLEOTIDE SEQUENCE [LARGE SCALE GENOMIC DNA]</scope>
    <source>
        <strain evidence="7">I48</strain>
    </source>
</reference>
<dbReference type="Gene3D" id="3.30.450.20">
    <property type="entry name" value="PAS domain"/>
    <property type="match status" value="1"/>
</dbReference>
<keyword evidence="7" id="KW-1185">Reference proteome</keyword>
<evidence type="ECO:0000256" key="2">
    <source>
        <dbReference type="ARBA" id="ARBA00023125"/>
    </source>
</evidence>
<dbReference type="PRINTS" id="PR00038">
    <property type="entry name" value="HTHLUXR"/>
</dbReference>
<organism evidence="6 7">
    <name type="scientific">Bacteroides caecimuris</name>
    <dbReference type="NCBI Taxonomy" id="1796613"/>
    <lineage>
        <taxon>Bacteria</taxon>
        <taxon>Pseudomonadati</taxon>
        <taxon>Bacteroidota</taxon>
        <taxon>Bacteroidia</taxon>
        <taxon>Bacteroidales</taxon>
        <taxon>Bacteroidaceae</taxon>
        <taxon>Bacteroides</taxon>
    </lineage>
</organism>
<dbReference type="PROSITE" id="PS50043">
    <property type="entry name" value="HTH_LUXR_2"/>
    <property type="match status" value="1"/>
</dbReference>
<evidence type="ECO:0000256" key="3">
    <source>
        <dbReference type="ARBA" id="ARBA00023163"/>
    </source>
</evidence>
<protein>
    <submittedName>
        <fullName evidence="6">LuxR family transcriptional regulator</fullName>
    </submittedName>
</protein>
<accession>A0A1C7H199</accession>
<dbReference type="PANTHER" id="PTHR44688:SF16">
    <property type="entry name" value="DNA-BINDING TRANSCRIPTIONAL ACTIVATOR DEVR_DOSR"/>
    <property type="match status" value="1"/>
</dbReference>
<dbReference type="GO" id="GO:0006355">
    <property type="term" value="P:regulation of DNA-templated transcription"/>
    <property type="evidence" value="ECO:0007669"/>
    <property type="project" value="InterPro"/>
</dbReference>
<dbReference type="InterPro" id="IPR035965">
    <property type="entry name" value="PAS-like_dom_sf"/>
</dbReference>
<name>A0A1C7H199_9BACE</name>
<sequence length="253" mass="29208">MQEDILRFFRPINHSFDVKEDDYVQAKVCISMADAMARNTNSSLYIIDYNQKNFLYVSPNPLFLCGYTPEEVRGKGYGFYFEVVPAEEIRMLFEINEAGFYLFGRHSSEEKYGMTIEYDFHIKACDGRFRLIHHKLTPVLLDKDGYMWLALCTVSLSPASVPGNVLMTCKHRPVHWAYSFEGQRWKELPNIVLTDRETDILQLAVKGFSNTEIGEALFVDANTVKFHKKKLFQKLHAKNITEAIGIASNLRLI</sequence>
<dbReference type="EMBL" id="CP015401">
    <property type="protein sequence ID" value="ANU58319.1"/>
    <property type="molecule type" value="Genomic_DNA"/>
</dbReference>
<evidence type="ECO:0000313" key="7">
    <source>
        <dbReference type="Proteomes" id="UP000092631"/>
    </source>
</evidence>
<dbReference type="CDD" id="cd06170">
    <property type="entry name" value="LuxR_C_like"/>
    <property type="match status" value="1"/>
</dbReference>
<dbReference type="InterPro" id="IPR000792">
    <property type="entry name" value="Tscrpt_reg_LuxR_C"/>
</dbReference>
<dbReference type="SMART" id="SM00421">
    <property type="entry name" value="HTH_LUXR"/>
    <property type="match status" value="1"/>
</dbReference>
<feature type="domain" description="PAS" evidence="5">
    <location>
        <begin position="36"/>
        <end position="88"/>
    </location>
</feature>
<dbReference type="GO" id="GO:0003677">
    <property type="term" value="F:DNA binding"/>
    <property type="evidence" value="ECO:0007669"/>
    <property type="project" value="UniProtKB-KW"/>
</dbReference>
<dbReference type="GeneID" id="82187998"/>
<proteinExistence type="predicted"/>
<dbReference type="OrthoDB" id="1727128at2"/>
<dbReference type="RefSeq" id="WP_065539192.1">
    <property type="nucleotide sequence ID" value="NZ_CAPDLJ010000022.1"/>
</dbReference>
<evidence type="ECO:0000313" key="6">
    <source>
        <dbReference type="EMBL" id="ANU58319.1"/>
    </source>
</evidence>
<dbReference type="PROSITE" id="PS50112">
    <property type="entry name" value="PAS"/>
    <property type="match status" value="1"/>
</dbReference>
<dbReference type="Proteomes" id="UP000092631">
    <property type="component" value="Chromosome"/>
</dbReference>
<dbReference type="PANTHER" id="PTHR44688">
    <property type="entry name" value="DNA-BINDING TRANSCRIPTIONAL ACTIVATOR DEVR_DOSR"/>
    <property type="match status" value="1"/>
</dbReference>
<dbReference type="InterPro" id="IPR036388">
    <property type="entry name" value="WH-like_DNA-bd_sf"/>
</dbReference>
<dbReference type="Pfam" id="PF00196">
    <property type="entry name" value="GerE"/>
    <property type="match status" value="1"/>
</dbReference>
<evidence type="ECO:0000259" key="4">
    <source>
        <dbReference type="PROSITE" id="PS50043"/>
    </source>
</evidence>
<dbReference type="InterPro" id="IPR016032">
    <property type="entry name" value="Sig_transdc_resp-reg_C-effctor"/>
</dbReference>
<dbReference type="InterPro" id="IPR000014">
    <property type="entry name" value="PAS"/>
</dbReference>
<dbReference type="KEGG" id="bcae:A4V03_12675"/>
<dbReference type="SUPFAM" id="SSF46894">
    <property type="entry name" value="C-terminal effector domain of the bipartite response regulators"/>
    <property type="match status" value="1"/>
</dbReference>